<evidence type="ECO:0000256" key="1">
    <source>
        <dbReference type="SAM" id="Coils"/>
    </source>
</evidence>
<dbReference type="EMBL" id="ML976017">
    <property type="protein sequence ID" value="KAF1944433.1"/>
    <property type="molecule type" value="Genomic_DNA"/>
</dbReference>
<keyword evidence="4" id="KW-1185">Reference proteome</keyword>
<accession>A0A6A5SW17</accession>
<name>A0A6A5SW17_9PLEO</name>
<evidence type="ECO:0000256" key="2">
    <source>
        <dbReference type="SAM" id="MobiDB-lite"/>
    </source>
</evidence>
<protein>
    <submittedName>
        <fullName evidence="3">Uncharacterized protein</fullName>
    </submittedName>
</protein>
<keyword evidence="1" id="KW-0175">Coiled coil</keyword>
<reference evidence="3" key="1">
    <citation type="journal article" date="2020" name="Stud. Mycol.">
        <title>101 Dothideomycetes genomes: a test case for predicting lifestyles and emergence of pathogens.</title>
        <authorList>
            <person name="Haridas S."/>
            <person name="Albert R."/>
            <person name="Binder M."/>
            <person name="Bloem J."/>
            <person name="Labutti K."/>
            <person name="Salamov A."/>
            <person name="Andreopoulos B."/>
            <person name="Baker S."/>
            <person name="Barry K."/>
            <person name="Bills G."/>
            <person name="Bluhm B."/>
            <person name="Cannon C."/>
            <person name="Castanera R."/>
            <person name="Culley D."/>
            <person name="Daum C."/>
            <person name="Ezra D."/>
            <person name="Gonzalez J."/>
            <person name="Henrissat B."/>
            <person name="Kuo A."/>
            <person name="Liang C."/>
            <person name="Lipzen A."/>
            <person name="Lutzoni F."/>
            <person name="Magnuson J."/>
            <person name="Mondo S."/>
            <person name="Nolan M."/>
            <person name="Ohm R."/>
            <person name="Pangilinan J."/>
            <person name="Park H.-J."/>
            <person name="Ramirez L."/>
            <person name="Alfaro M."/>
            <person name="Sun H."/>
            <person name="Tritt A."/>
            <person name="Yoshinaga Y."/>
            <person name="Zwiers L.-H."/>
            <person name="Turgeon B."/>
            <person name="Goodwin S."/>
            <person name="Spatafora J."/>
            <person name="Crous P."/>
            <person name="Grigoriev I."/>
        </authorList>
    </citation>
    <scope>NUCLEOTIDE SEQUENCE</scope>
    <source>
        <strain evidence="3">CBS 161.51</strain>
    </source>
</reference>
<evidence type="ECO:0000313" key="3">
    <source>
        <dbReference type="EMBL" id="KAF1944433.1"/>
    </source>
</evidence>
<dbReference type="Proteomes" id="UP000800038">
    <property type="component" value="Unassembled WGS sequence"/>
</dbReference>
<evidence type="ECO:0000313" key="4">
    <source>
        <dbReference type="Proteomes" id="UP000800038"/>
    </source>
</evidence>
<organism evidence="3 4">
    <name type="scientific">Clathrospora elynae</name>
    <dbReference type="NCBI Taxonomy" id="706981"/>
    <lineage>
        <taxon>Eukaryota</taxon>
        <taxon>Fungi</taxon>
        <taxon>Dikarya</taxon>
        <taxon>Ascomycota</taxon>
        <taxon>Pezizomycotina</taxon>
        <taxon>Dothideomycetes</taxon>
        <taxon>Pleosporomycetidae</taxon>
        <taxon>Pleosporales</taxon>
        <taxon>Diademaceae</taxon>
        <taxon>Clathrospora</taxon>
    </lineage>
</organism>
<sequence length="177" mass="19864">MHPIHITDQLDLTVYVHPPGTDPFQQSCYATNSSAKSGNYAACITSAPGTSKKAGEKGYFINGGHTVKPFYITKSYNPIIANLEIRPGGEEYEPSVLMYVKIPNVWKPSAKQALEKEALEEKKALELEEKWLEKNGLDEMALELERIVLELEKEAPEKTLKKKRKAGDGDEQNERDE</sequence>
<dbReference type="AlphaFoldDB" id="A0A6A5SW17"/>
<gene>
    <name evidence="3" type="ORF">EJ02DRAFT_420503</name>
</gene>
<proteinExistence type="predicted"/>
<feature type="coiled-coil region" evidence="1">
    <location>
        <begin position="110"/>
        <end position="154"/>
    </location>
</feature>
<feature type="region of interest" description="Disordered" evidence="2">
    <location>
        <begin position="158"/>
        <end position="177"/>
    </location>
</feature>